<dbReference type="RefSeq" id="WP_189078927.1">
    <property type="nucleotide sequence ID" value="NZ_BMMX01000006.1"/>
</dbReference>
<reference evidence="1" key="2">
    <citation type="submission" date="2020-09" db="EMBL/GenBank/DDBJ databases">
        <authorList>
            <person name="Sun Q."/>
            <person name="Zhou Y."/>
        </authorList>
    </citation>
    <scope>NUCLEOTIDE SEQUENCE</scope>
    <source>
        <strain evidence="1">CGMCC 4.7299</strain>
    </source>
</reference>
<dbReference type="Proteomes" id="UP000656042">
    <property type="component" value="Unassembled WGS sequence"/>
</dbReference>
<evidence type="ECO:0000313" key="1">
    <source>
        <dbReference type="EMBL" id="GGK86366.1"/>
    </source>
</evidence>
<name>A0A8J3BYY6_9ACTN</name>
<keyword evidence="2" id="KW-1185">Reference proteome</keyword>
<dbReference type="AlphaFoldDB" id="A0A8J3BYY6"/>
<comment type="caution">
    <text evidence="1">The sequence shown here is derived from an EMBL/GenBank/DDBJ whole genome shotgun (WGS) entry which is preliminary data.</text>
</comment>
<dbReference type="EMBL" id="BMMX01000006">
    <property type="protein sequence ID" value="GGK86366.1"/>
    <property type="molecule type" value="Genomic_DNA"/>
</dbReference>
<accession>A0A8J3BYY6</accession>
<gene>
    <name evidence="1" type="ORF">GCM10012284_20770</name>
</gene>
<evidence type="ECO:0000313" key="2">
    <source>
        <dbReference type="Proteomes" id="UP000656042"/>
    </source>
</evidence>
<protein>
    <submittedName>
        <fullName evidence="1">Uncharacterized protein</fullName>
    </submittedName>
</protein>
<reference evidence="1" key="1">
    <citation type="journal article" date="2014" name="Int. J. Syst. Evol. Microbiol.">
        <title>Complete genome sequence of Corynebacterium casei LMG S-19264T (=DSM 44701T), isolated from a smear-ripened cheese.</title>
        <authorList>
            <consortium name="US DOE Joint Genome Institute (JGI-PGF)"/>
            <person name="Walter F."/>
            <person name="Albersmeier A."/>
            <person name="Kalinowski J."/>
            <person name="Ruckert C."/>
        </authorList>
    </citation>
    <scope>NUCLEOTIDE SEQUENCE</scope>
    <source>
        <strain evidence="1">CGMCC 4.7299</strain>
    </source>
</reference>
<organism evidence="1 2">
    <name type="scientific">Mangrovihabitans endophyticus</name>
    <dbReference type="NCBI Taxonomy" id="1751298"/>
    <lineage>
        <taxon>Bacteria</taxon>
        <taxon>Bacillati</taxon>
        <taxon>Actinomycetota</taxon>
        <taxon>Actinomycetes</taxon>
        <taxon>Micromonosporales</taxon>
        <taxon>Micromonosporaceae</taxon>
        <taxon>Mangrovihabitans</taxon>
    </lineage>
</organism>
<sequence>MADPELLTTIAVTLATKTAEGLAETGRAAFEALAGLVRRRFANRASAQAALTDAEAGVESTKDTHIEILREALAQAVAEDPSFEAELRDRWRELSPHLMTTGEAGTINSVAGTVSGNMVQARDVHGGISFGGPARIDR</sequence>
<proteinExistence type="predicted"/>